<dbReference type="PANTHER" id="PTHR47894">
    <property type="entry name" value="HTH-TYPE TRANSCRIPTIONAL REGULATOR GADX"/>
    <property type="match status" value="1"/>
</dbReference>
<proteinExistence type="predicted"/>
<evidence type="ECO:0000259" key="4">
    <source>
        <dbReference type="PROSITE" id="PS01124"/>
    </source>
</evidence>
<dbReference type="PANTHER" id="PTHR47894:SF1">
    <property type="entry name" value="HTH-TYPE TRANSCRIPTIONAL REGULATOR VQSM"/>
    <property type="match status" value="1"/>
</dbReference>
<gene>
    <name evidence="5" type="ORF">SFB21_2730</name>
</gene>
<dbReference type="InterPro" id="IPR018060">
    <property type="entry name" value="HTH_AraC"/>
</dbReference>
<dbReference type="SUPFAM" id="SSF46689">
    <property type="entry name" value="Homeodomain-like"/>
    <property type="match status" value="1"/>
</dbReference>
<protein>
    <submittedName>
        <fullName evidence="5">Putative HTH-type transcriptional regulator</fullName>
    </submittedName>
</protein>
<dbReference type="PROSITE" id="PS01124">
    <property type="entry name" value="HTH_ARAC_FAMILY_2"/>
    <property type="match status" value="1"/>
</dbReference>
<dbReference type="Proteomes" id="UP000489961">
    <property type="component" value="Unassembled WGS sequence"/>
</dbReference>
<sequence>MNEQDLNYSKGTISISLVHEALLSAQHQGLNTQNILLKSGIPVELLNSSKARVSVSQYAQLWTELADVMNDEFFGMDSHPMRRGSFKLLSRSVMHAETLEKALQQILQFLNLLLDDFISQLFVQENYAYIVIYEQKQTKRMFSYATYLMLIHALMCWLSGQRVLLNQIQLKCDAPLDDQDYKVRFCENIQYNSNENYIQFDANYLNIQIKRDKQSWHQFIKQTPQNLLVRFKNPHAISSQIRKYLMNVPPAQWLELNEIAQRLNMSDATMQRRLKSEGVSYQQLKNDIRRDTAIEFLTKTDKSLQQISDELSFQDPSAFHRAFKKWTGVSPGAYRQNNEDEASSHK</sequence>
<dbReference type="GO" id="GO:0000976">
    <property type="term" value="F:transcription cis-regulatory region binding"/>
    <property type="evidence" value="ECO:0007669"/>
    <property type="project" value="TreeGrafter"/>
</dbReference>
<evidence type="ECO:0000313" key="6">
    <source>
        <dbReference type="Proteomes" id="UP000489961"/>
    </source>
</evidence>
<accession>A0A811GGH3</accession>
<keyword evidence="2" id="KW-0238">DNA-binding</keyword>
<dbReference type="AlphaFoldDB" id="A0A811GGH3"/>
<dbReference type="GO" id="GO:0005829">
    <property type="term" value="C:cytosol"/>
    <property type="evidence" value="ECO:0007669"/>
    <property type="project" value="TreeGrafter"/>
</dbReference>
<comment type="caution">
    <text evidence="5">The sequence shown here is derived from an EMBL/GenBank/DDBJ whole genome shotgun (WGS) entry which is preliminary data.</text>
</comment>
<dbReference type="Pfam" id="PF12833">
    <property type="entry name" value="HTH_18"/>
    <property type="match status" value="1"/>
</dbReference>
<dbReference type="InterPro" id="IPR032687">
    <property type="entry name" value="AraC-type_N"/>
</dbReference>
<dbReference type="Gene3D" id="1.10.10.60">
    <property type="entry name" value="Homeodomain-like"/>
    <property type="match status" value="1"/>
</dbReference>
<evidence type="ECO:0000256" key="1">
    <source>
        <dbReference type="ARBA" id="ARBA00023015"/>
    </source>
</evidence>
<evidence type="ECO:0000256" key="2">
    <source>
        <dbReference type="ARBA" id="ARBA00023125"/>
    </source>
</evidence>
<keyword evidence="3" id="KW-0804">Transcription</keyword>
<name>A0A811GGH3_9GAMM</name>
<dbReference type="EMBL" id="CADDTS010000048">
    <property type="protein sequence ID" value="CAB1221270.1"/>
    <property type="molecule type" value="Genomic_DNA"/>
</dbReference>
<feature type="domain" description="HTH araC/xylS-type" evidence="4">
    <location>
        <begin position="239"/>
        <end position="337"/>
    </location>
</feature>
<dbReference type="Pfam" id="PF12625">
    <property type="entry name" value="Arabinose_bd"/>
    <property type="match status" value="1"/>
</dbReference>
<dbReference type="GO" id="GO:0003700">
    <property type="term" value="F:DNA-binding transcription factor activity"/>
    <property type="evidence" value="ECO:0007669"/>
    <property type="project" value="InterPro"/>
</dbReference>
<reference evidence="5 6" key="1">
    <citation type="submission" date="2020-02" db="EMBL/GenBank/DDBJ databases">
        <authorList>
            <person name="Chaudhuri R."/>
        </authorList>
    </citation>
    <scope>NUCLEOTIDE SEQUENCE [LARGE SCALE GENOMIC DNA]</scope>
    <source>
        <strain evidence="5">SFB21</strain>
    </source>
</reference>
<dbReference type="RefSeq" id="WP_174560521.1">
    <property type="nucleotide sequence ID" value="NZ_CADDTS010000048.1"/>
</dbReference>
<dbReference type="SMART" id="SM00342">
    <property type="entry name" value="HTH_ARAC"/>
    <property type="match status" value="1"/>
</dbReference>
<organism evidence="5 6">
    <name type="scientific">Acinetobacter bouvetii</name>
    <dbReference type="NCBI Taxonomy" id="202951"/>
    <lineage>
        <taxon>Bacteria</taxon>
        <taxon>Pseudomonadati</taxon>
        <taxon>Pseudomonadota</taxon>
        <taxon>Gammaproteobacteria</taxon>
        <taxon>Moraxellales</taxon>
        <taxon>Moraxellaceae</taxon>
        <taxon>Acinetobacter</taxon>
    </lineage>
</organism>
<keyword evidence="1" id="KW-0805">Transcription regulation</keyword>
<evidence type="ECO:0000256" key="3">
    <source>
        <dbReference type="ARBA" id="ARBA00023163"/>
    </source>
</evidence>
<dbReference type="InterPro" id="IPR009057">
    <property type="entry name" value="Homeodomain-like_sf"/>
</dbReference>
<evidence type="ECO:0000313" key="5">
    <source>
        <dbReference type="EMBL" id="CAB1221270.1"/>
    </source>
</evidence>